<dbReference type="InterPro" id="IPR004344">
    <property type="entry name" value="TTL/TTLL_fam"/>
</dbReference>
<dbReference type="STRING" id="1676925.ENSPKIP00000032176"/>
<evidence type="ECO:0000256" key="1">
    <source>
        <dbReference type="PROSITE-ProRule" id="PRU00409"/>
    </source>
</evidence>
<accession>A0A3B3SQ47</accession>
<protein>
    <submittedName>
        <fullName evidence="4">Tubulin tyrosine ligase like 10</fullName>
    </submittedName>
</protein>
<name>A0A3B3SQ47_9TELE</name>
<dbReference type="PROSITE" id="PS51221">
    <property type="entry name" value="TTL"/>
    <property type="match status" value="1"/>
</dbReference>
<feature type="region of interest" description="Disordered" evidence="2">
    <location>
        <begin position="9"/>
        <end position="45"/>
    </location>
</feature>
<dbReference type="PROSITE" id="PS50975">
    <property type="entry name" value="ATP_GRASP"/>
    <property type="match status" value="1"/>
</dbReference>
<proteinExistence type="predicted"/>
<dbReference type="PANTHER" id="PTHR46810">
    <property type="entry name" value="INACTIVE POLYGLYCYLASE TTLL10"/>
    <property type="match status" value="1"/>
</dbReference>
<evidence type="ECO:0000256" key="2">
    <source>
        <dbReference type="SAM" id="MobiDB-lite"/>
    </source>
</evidence>
<dbReference type="InterPro" id="IPR011761">
    <property type="entry name" value="ATP-grasp"/>
</dbReference>
<dbReference type="GO" id="GO:0005524">
    <property type="term" value="F:ATP binding"/>
    <property type="evidence" value="ECO:0007669"/>
    <property type="project" value="UniProtKB-UniRule"/>
</dbReference>
<keyword evidence="1" id="KW-0067">ATP-binding</keyword>
<organism evidence="4 5">
    <name type="scientific">Paramormyrops kingsleyae</name>
    <dbReference type="NCBI Taxonomy" id="1676925"/>
    <lineage>
        <taxon>Eukaryota</taxon>
        <taxon>Metazoa</taxon>
        <taxon>Chordata</taxon>
        <taxon>Craniata</taxon>
        <taxon>Vertebrata</taxon>
        <taxon>Euteleostomi</taxon>
        <taxon>Actinopterygii</taxon>
        <taxon>Neopterygii</taxon>
        <taxon>Teleostei</taxon>
        <taxon>Osteoglossocephala</taxon>
        <taxon>Osteoglossomorpha</taxon>
        <taxon>Osteoglossiformes</taxon>
        <taxon>Mormyridae</taxon>
        <taxon>Paramormyrops</taxon>
    </lineage>
</organism>
<dbReference type="InterPro" id="IPR027752">
    <property type="entry name" value="TTLL10"/>
</dbReference>
<dbReference type="GO" id="GO:0070737">
    <property type="term" value="F:protein-glycine ligase activity, elongating"/>
    <property type="evidence" value="ECO:0007669"/>
    <property type="project" value="TreeGrafter"/>
</dbReference>
<dbReference type="GeneTree" id="ENSGT00940000160919"/>
<evidence type="ECO:0000259" key="3">
    <source>
        <dbReference type="PROSITE" id="PS50975"/>
    </source>
</evidence>
<sequence>MVIDVLNVGTCKDKSHSDRKTRKAPSGNQGGGKLMARSLGGTKPKEAKGSGPFFFVGGRNGAPIVTAYCESKGWHRLYDKRRNDYILKWCEIKSKIAYNSFREGQQLLYQIPNNSVLTTKIGLLNSLRAFDRVNSKLPQGCGLRFVKICYITLHISSHLISNAVYHRKLKMEDFIPETSRMDVRDEQEAFFAQLEAQSIPWICKPTGLNQGQGIFLLRTEEDIRVFQIQLQSLKDHQTSRKSYHQQPYIVQRYIQNPLLLKGRKFDVRSYLLIACTTPYIVFFRHGYVRLTCDIYDPNSSNLSTHLTNQYIQKKHPQYKVFKEDTVWSMESLNVHLNQHHCQDKALSQDWVFGAFTKRMQQIVMQCFMAVKNKLNRKLGYFDLIGCDFLIDEDFKVWLLEMNCNPALHSSCRVLKETVPAAVFETLDITLEIFNKCRCGLPVFPLSSQREFVLLYSGEDKPALPPGSNVRGPALPQGSNVRGPALPKGSNARGPALPQGSNVRGPALPQGSNAQGPALPQGSNMRGPALRHVGHPGRTPRREAGLRRPAMVQHNQAEKTLKLPQHCIKMPPNAKTTSTDKSTVISRPVPTFSMASHSTTQHWKSKPHLLSKSHSKLAQVQQHSQV</sequence>
<dbReference type="SUPFAM" id="SSF56059">
    <property type="entry name" value="Glutathione synthetase ATP-binding domain-like"/>
    <property type="match status" value="1"/>
</dbReference>
<dbReference type="Ensembl" id="ENSPKIT00000013035.1">
    <property type="protein sequence ID" value="ENSPKIP00000032176.1"/>
    <property type="gene ID" value="ENSPKIG00000012360.1"/>
</dbReference>
<reference evidence="4" key="1">
    <citation type="submission" date="2025-08" db="UniProtKB">
        <authorList>
            <consortium name="Ensembl"/>
        </authorList>
    </citation>
    <scope>IDENTIFICATION</scope>
</reference>
<dbReference type="Proteomes" id="UP000261540">
    <property type="component" value="Unplaced"/>
</dbReference>
<evidence type="ECO:0000313" key="5">
    <source>
        <dbReference type="Proteomes" id="UP000261540"/>
    </source>
</evidence>
<dbReference type="Pfam" id="PF03133">
    <property type="entry name" value="TTL"/>
    <property type="match status" value="1"/>
</dbReference>
<dbReference type="PANTHER" id="PTHR46810:SF1">
    <property type="entry name" value="INACTIVE POLYGLYCYLASE TTLL10"/>
    <property type="match status" value="1"/>
</dbReference>
<evidence type="ECO:0000313" key="4">
    <source>
        <dbReference type="Ensembl" id="ENSPKIP00000032176.1"/>
    </source>
</evidence>
<reference evidence="4" key="2">
    <citation type="submission" date="2025-09" db="UniProtKB">
        <authorList>
            <consortium name="Ensembl"/>
        </authorList>
    </citation>
    <scope>IDENTIFICATION</scope>
</reference>
<dbReference type="GO" id="GO:0046872">
    <property type="term" value="F:metal ion binding"/>
    <property type="evidence" value="ECO:0007669"/>
    <property type="project" value="InterPro"/>
</dbReference>
<keyword evidence="1" id="KW-0547">Nucleotide-binding</keyword>
<keyword evidence="5" id="KW-1185">Reference proteome</keyword>
<dbReference type="AlphaFoldDB" id="A0A3B3SQ47"/>
<feature type="region of interest" description="Disordered" evidence="2">
    <location>
        <begin position="463"/>
        <end position="548"/>
    </location>
</feature>
<dbReference type="Gene3D" id="3.30.470.20">
    <property type="entry name" value="ATP-grasp fold, B domain"/>
    <property type="match status" value="1"/>
</dbReference>
<feature type="domain" description="ATP-grasp" evidence="3">
    <location>
        <begin position="167"/>
        <end position="431"/>
    </location>
</feature>